<gene>
    <name evidence="2" type="ORF">C7K55_12880</name>
</gene>
<dbReference type="Gene3D" id="3.40.50.1820">
    <property type="entry name" value="alpha/beta hydrolase"/>
    <property type="match status" value="1"/>
</dbReference>
<proteinExistence type="predicted"/>
<evidence type="ECO:0000313" key="3">
    <source>
        <dbReference type="Proteomes" id="UP000243002"/>
    </source>
</evidence>
<accession>A0A2P7MQL0</accession>
<feature type="domain" description="AB hydrolase-1" evidence="1">
    <location>
        <begin position="47"/>
        <end position="305"/>
    </location>
</feature>
<protein>
    <submittedName>
        <fullName evidence="2">Alpha/beta hydrolase</fullName>
    </submittedName>
</protein>
<sequence length="324" mass="35206">MAATVQPAPPPAADCSSGAEWGIHADWLWRGERCHWRVLGEENAPALVLVHGFAAGSGHWRRNAAVLAAAGWRVYGIDLIGFGASSQPSLRLDNRLWARQLQAFLEQVVQGPAVLVGHSLGGLVALSCAVFFPQLVRAVVAAPLPDPTLLLAGSSSPPRRRPWQRRLQRWLVTLLCQLLPLELLVPLIAHSPLLDLGIQSAYSEAVIGDRDLHRLIARPARRPGAVRALRAMSIAMALRPHGATAPALLRRLGRPLLLIWGQRDRLVPVQVAQQVRRLRPELPLTVLPGSGHCPHDEHADAFNAALLQWLDQLPAAETLSGPGR</sequence>
<name>A0A2P7MQL0_9CYAN</name>
<dbReference type="OrthoDB" id="9808398at2"/>
<dbReference type="PRINTS" id="PR00412">
    <property type="entry name" value="EPOXHYDRLASE"/>
</dbReference>
<dbReference type="EMBL" id="PXXO01000021">
    <property type="protein sequence ID" value="PSJ03514.1"/>
    <property type="molecule type" value="Genomic_DNA"/>
</dbReference>
<dbReference type="PRINTS" id="PR00111">
    <property type="entry name" value="ABHYDROLASE"/>
</dbReference>
<dbReference type="PANTHER" id="PTHR46438">
    <property type="entry name" value="ALPHA/BETA-HYDROLASES SUPERFAMILY PROTEIN"/>
    <property type="match status" value="1"/>
</dbReference>
<dbReference type="SUPFAM" id="SSF53474">
    <property type="entry name" value="alpha/beta-Hydrolases"/>
    <property type="match status" value="1"/>
</dbReference>
<dbReference type="PANTHER" id="PTHR46438:SF2">
    <property type="entry name" value="ALPHA_BETA-HYDROLASES SUPERFAMILY PROTEIN"/>
    <property type="match status" value="1"/>
</dbReference>
<dbReference type="Pfam" id="PF12697">
    <property type="entry name" value="Abhydrolase_6"/>
    <property type="match status" value="1"/>
</dbReference>
<keyword evidence="2" id="KW-0378">Hydrolase</keyword>
<keyword evidence="3" id="KW-1185">Reference proteome</keyword>
<organism evidence="2 3">
    <name type="scientific">Cyanobium usitatum str. Tous</name>
    <dbReference type="NCBI Taxonomy" id="2116684"/>
    <lineage>
        <taxon>Bacteria</taxon>
        <taxon>Bacillati</taxon>
        <taxon>Cyanobacteriota</taxon>
        <taxon>Cyanophyceae</taxon>
        <taxon>Synechococcales</taxon>
        <taxon>Prochlorococcaceae</taxon>
        <taxon>Cyanobium</taxon>
    </lineage>
</organism>
<evidence type="ECO:0000313" key="2">
    <source>
        <dbReference type="EMBL" id="PSJ03514.1"/>
    </source>
</evidence>
<dbReference type="RefSeq" id="WP_106633136.1">
    <property type="nucleotide sequence ID" value="NZ_PXXO01000021.1"/>
</dbReference>
<dbReference type="AlphaFoldDB" id="A0A2P7MQL0"/>
<dbReference type="GO" id="GO:0016787">
    <property type="term" value="F:hydrolase activity"/>
    <property type="evidence" value="ECO:0007669"/>
    <property type="project" value="UniProtKB-KW"/>
</dbReference>
<dbReference type="Proteomes" id="UP000243002">
    <property type="component" value="Unassembled WGS sequence"/>
</dbReference>
<reference evidence="2 3" key="1">
    <citation type="journal article" date="2018" name="Environ. Microbiol.">
        <title>Ecological and genomic features of two widespread freshwater picocyanobacteria.</title>
        <authorList>
            <person name="Cabello-Yeves P.J."/>
            <person name="Picazo A."/>
            <person name="Camacho A."/>
            <person name="Callieri C."/>
            <person name="Rosselli R."/>
            <person name="Roda-Garcia J.J."/>
            <person name="Coutinho F.H."/>
            <person name="Rodriguez-Valera F."/>
        </authorList>
    </citation>
    <scope>NUCLEOTIDE SEQUENCE [LARGE SCALE GENOMIC DNA]</scope>
    <source>
        <strain evidence="2 3">Tous</strain>
    </source>
</reference>
<dbReference type="InterPro" id="IPR000073">
    <property type="entry name" value="AB_hydrolase_1"/>
</dbReference>
<comment type="caution">
    <text evidence="2">The sequence shown here is derived from an EMBL/GenBank/DDBJ whole genome shotgun (WGS) entry which is preliminary data.</text>
</comment>
<evidence type="ECO:0000259" key="1">
    <source>
        <dbReference type="Pfam" id="PF12697"/>
    </source>
</evidence>
<dbReference type="InterPro" id="IPR000639">
    <property type="entry name" value="Epox_hydrolase-like"/>
</dbReference>
<dbReference type="InterPro" id="IPR029058">
    <property type="entry name" value="AB_hydrolase_fold"/>
</dbReference>